<evidence type="ECO:0000313" key="5">
    <source>
        <dbReference type="Proteomes" id="UP000295281"/>
    </source>
</evidence>
<feature type="region of interest" description="Disordered" evidence="1">
    <location>
        <begin position="304"/>
        <end position="339"/>
    </location>
</feature>
<dbReference type="Pfam" id="PF13462">
    <property type="entry name" value="Thioredoxin_4"/>
    <property type="match status" value="1"/>
</dbReference>
<keyword evidence="4" id="KW-0413">Isomerase</keyword>
<dbReference type="RefSeq" id="WP_133742701.1">
    <property type="nucleotide sequence ID" value="NZ_SNYN01000018.1"/>
</dbReference>
<evidence type="ECO:0000259" key="3">
    <source>
        <dbReference type="Pfam" id="PF13462"/>
    </source>
</evidence>
<evidence type="ECO:0000313" key="4">
    <source>
        <dbReference type="EMBL" id="TDQ48522.1"/>
    </source>
</evidence>
<dbReference type="InterPro" id="IPR036249">
    <property type="entry name" value="Thioredoxin-like_sf"/>
</dbReference>
<feature type="region of interest" description="Disordered" evidence="1">
    <location>
        <begin position="1"/>
        <end position="20"/>
    </location>
</feature>
<gene>
    <name evidence="4" type="ORF">EV190_11858</name>
</gene>
<dbReference type="Proteomes" id="UP000295281">
    <property type="component" value="Unassembled WGS sequence"/>
</dbReference>
<dbReference type="OrthoDB" id="4135024at2"/>
<dbReference type="EMBL" id="SNYN01000018">
    <property type="protein sequence ID" value="TDQ48522.1"/>
    <property type="molecule type" value="Genomic_DNA"/>
</dbReference>
<dbReference type="Gene3D" id="3.40.30.10">
    <property type="entry name" value="Glutaredoxin"/>
    <property type="match status" value="1"/>
</dbReference>
<organism evidence="4 5">
    <name type="scientific">Actinorugispora endophytica</name>
    <dbReference type="NCBI Taxonomy" id="1605990"/>
    <lineage>
        <taxon>Bacteria</taxon>
        <taxon>Bacillati</taxon>
        <taxon>Actinomycetota</taxon>
        <taxon>Actinomycetes</taxon>
        <taxon>Streptosporangiales</taxon>
        <taxon>Nocardiopsidaceae</taxon>
        <taxon>Actinorugispora</taxon>
    </lineage>
</organism>
<feature type="domain" description="Thioredoxin-like fold" evidence="3">
    <location>
        <begin position="85"/>
        <end position="202"/>
    </location>
</feature>
<feature type="transmembrane region" description="Helical" evidence="2">
    <location>
        <begin position="29"/>
        <end position="51"/>
    </location>
</feature>
<comment type="caution">
    <text evidence="4">The sequence shown here is derived from an EMBL/GenBank/DDBJ whole genome shotgun (WGS) entry which is preliminary data.</text>
</comment>
<accession>A0A4R6UNW5</accession>
<evidence type="ECO:0000256" key="2">
    <source>
        <dbReference type="SAM" id="Phobius"/>
    </source>
</evidence>
<sequence length="339" mass="35970">MSKASRKANRERLRQERIKEQKRAKRNKLLAVIGAAVAVVALVVGGGYLVMRLQEGSSSGFEGATAPQTLQQDGSVVMAADGARAPVVEVYADYQCPACRNFEQTNSDTLKQLAADGRAIVHLRPVSIFAAQPDPISSNSLRGGAAARAAADHGRFVEYNDVLFENQPAEGSEGFSVEDLTAWGEEVGITDPAFAERVAAEDAVVEKFVTDYYPELAAKAQADIPDRVQTMRLAELMEWGSDNGVDATFLDDTYVGELLDATAAVNAKYSEGDNAFAGTPSVYVNGVLMGNEAYTVNGLVQAVEDAEAGEPDTLPVAGDDSMAPAESPSSSPSKENPDE</sequence>
<keyword evidence="2" id="KW-1133">Transmembrane helix</keyword>
<dbReference type="SUPFAM" id="SSF52833">
    <property type="entry name" value="Thioredoxin-like"/>
    <property type="match status" value="1"/>
</dbReference>
<dbReference type="GO" id="GO:0016853">
    <property type="term" value="F:isomerase activity"/>
    <property type="evidence" value="ECO:0007669"/>
    <property type="project" value="UniProtKB-KW"/>
</dbReference>
<keyword evidence="5" id="KW-1185">Reference proteome</keyword>
<evidence type="ECO:0000256" key="1">
    <source>
        <dbReference type="SAM" id="MobiDB-lite"/>
    </source>
</evidence>
<reference evidence="4 5" key="1">
    <citation type="submission" date="2019-03" db="EMBL/GenBank/DDBJ databases">
        <title>Genomic Encyclopedia of Type Strains, Phase IV (KMG-IV): sequencing the most valuable type-strain genomes for metagenomic binning, comparative biology and taxonomic classification.</title>
        <authorList>
            <person name="Goeker M."/>
        </authorList>
    </citation>
    <scope>NUCLEOTIDE SEQUENCE [LARGE SCALE GENOMIC DNA]</scope>
    <source>
        <strain evidence="4 5">DSM 46770</strain>
    </source>
</reference>
<dbReference type="InterPro" id="IPR012336">
    <property type="entry name" value="Thioredoxin-like_fold"/>
</dbReference>
<name>A0A4R6UNW5_9ACTN</name>
<dbReference type="CDD" id="cd02972">
    <property type="entry name" value="DsbA_family"/>
    <property type="match status" value="1"/>
</dbReference>
<proteinExistence type="predicted"/>
<keyword evidence="2" id="KW-0812">Transmembrane</keyword>
<feature type="compositionally biased region" description="Basic and acidic residues" evidence="1">
    <location>
        <begin position="8"/>
        <end position="20"/>
    </location>
</feature>
<keyword evidence="2" id="KW-0472">Membrane</keyword>
<dbReference type="AlphaFoldDB" id="A0A4R6UNW5"/>
<protein>
    <submittedName>
        <fullName evidence="4">Protein-disulfide isomerase</fullName>
    </submittedName>
</protein>